<proteinExistence type="predicted"/>
<dbReference type="InterPro" id="IPR032675">
    <property type="entry name" value="LRR_dom_sf"/>
</dbReference>
<dbReference type="EMBL" id="KL198017">
    <property type="protein sequence ID" value="KDQ20773.1"/>
    <property type="molecule type" value="Genomic_DNA"/>
</dbReference>
<dbReference type="PROSITE" id="PS50181">
    <property type="entry name" value="FBOX"/>
    <property type="match status" value="1"/>
</dbReference>
<dbReference type="Proteomes" id="UP000027195">
    <property type="component" value="Unassembled WGS sequence"/>
</dbReference>
<sequence length="471" mass="52425">MMLDVLPYDVLAAVFAHLRPQSLLAAACSCRALRAVVTPKLLFARVIFSESTAPHQLASFAGHVRADPLAAHAVRHLEFCLPKGVHPAKNAPPPLVLFGDAMAALRELRSIVLSGVDHLFRMKMPLLASLASQKHLQSITLRDCSVESLIFLRHIVNLRYISISMSPTETPVCSQPYIKDLLLGSRSTLQVLRLDSVGIDLDFLSSPSSSRYSGQDLVWPRVHTLDLAVYLPKARAREPNFAHAFPAARRFSSPLSDDDWAAAPHNAPFIAHIASIETTCRVMNATITSGGGGALRRVVIRNATTCEVLDMRDYIPRSLRHLTLTTGNDLSPVCFAQLADVAPDLRFLHAILFSKDVNANPMKRFHTLVDSISTLRLEYVAVTWYMLGYTANFIKEHHARCAGPYVEQLGRLIPTLRIVSLRWFSLRKDYRRVEEVDAHGAVTSRFVELPLEEGLEAESYYDSRCDSESCY</sequence>
<protein>
    <recommendedName>
        <fullName evidence="1">F-box domain-containing protein</fullName>
    </recommendedName>
</protein>
<feature type="domain" description="F-box" evidence="1">
    <location>
        <begin position="1"/>
        <end position="46"/>
    </location>
</feature>
<evidence type="ECO:0000313" key="3">
    <source>
        <dbReference type="Proteomes" id="UP000027195"/>
    </source>
</evidence>
<accession>A0A067MYF4</accession>
<dbReference type="SUPFAM" id="SSF81383">
    <property type="entry name" value="F-box domain"/>
    <property type="match status" value="1"/>
</dbReference>
<gene>
    <name evidence="2" type="ORF">BOTBODRAFT_61868</name>
</gene>
<evidence type="ECO:0000313" key="2">
    <source>
        <dbReference type="EMBL" id="KDQ20773.1"/>
    </source>
</evidence>
<dbReference type="InParanoid" id="A0A067MYF4"/>
<dbReference type="Gene3D" id="3.80.10.10">
    <property type="entry name" value="Ribonuclease Inhibitor"/>
    <property type="match status" value="1"/>
</dbReference>
<keyword evidence="3" id="KW-1185">Reference proteome</keyword>
<dbReference type="InterPro" id="IPR036047">
    <property type="entry name" value="F-box-like_dom_sf"/>
</dbReference>
<dbReference type="InterPro" id="IPR001810">
    <property type="entry name" value="F-box_dom"/>
</dbReference>
<organism evidence="2 3">
    <name type="scientific">Botryobasidium botryosum (strain FD-172 SS1)</name>
    <dbReference type="NCBI Taxonomy" id="930990"/>
    <lineage>
        <taxon>Eukaryota</taxon>
        <taxon>Fungi</taxon>
        <taxon>Dikarya</taxon>
        <taxon>Basidiomycota</taxon>
        <taxon>Agaricomycotina</taxon>
        <taxon>Agaricomycetes</taxon>
        <taxon>Cantharellales</taxon>
        <taxon>Botryobasidiaceae</taxon>
        <taxon>Botryobasidium</taxon>
    </lineage>
</organism>
<dbReference type="AlphaFoldDB" id="A0A067MYF4"/>
<name>A0A067MYF4_BOTB1</name>
<dbReference type="Pfam" id="PF12937">
    <property type="entry name" value="F-box-like"/>
    <property type="match status" value="1"/>
</dbReference>
<reference evidence="3" key="1">
    <citation type="journal article" date="2014" name="Proc. Natl. Acad. Sci. U.S.A.">
        <title>Extensive sampling of basidiomycete genomes demonstrates inadequacy of the white-rot/brown-rot paradigm for wood decay fungi.</title>
        <authorList>
            <person name="Riley R."/>
            <person name="Salamov A.A."/>
            <person name="Brown D.W."/>
            <person name="Nagy L.G."/>
            <person name="Floudas D."/>
            <person name="Held B.W."/>
            <person name="Levasseur A."/>
            <person name="Lombard V."/>
            <person name="Morin E."/>
            <person name="Otillar R."/>
            <person name="Lindquist E.A."/>
            <person name="Sun H."/>
            <person name="LaButti K.M."/>
            <person name="Schmutz J."/>
            <person name="Jabbour D."/>
            <person name="Luo H."/>
            <person name="Baker S.E."/>
            <person name="Pisabarro A.G."/>
            <person name="Walton J.D."/>
            <person name="Blanchette R.A."/>
            <person name="Henrissat B."/>
            <person name="Martin F."/>
            <person name="Cullen D."/>
            <person name="Hibbett D.S."/>
            <person name="Grigoriev I.V."/>
        </authorList>
    </citation>
    <scope>NUCLEOTIDE SEQUENCE [LARGE SCALE GENOMIC DNA]</scope>
    <source>
        <strain evidence="3">FD-172 SS1</strain>
    </source>
</reference>
<evidence type="ECO:0000259" key="1">
    <source>
        <dbReference type="PROSITE" id="PS50181"/>
    </source>
</evidence>
<dbReference type="SUPFAM" id="SSF52047">
    <property type="entry name" value="RNI-like"/>
    <property type="match status" value="1"/>
</dbReference>
<dbReference type="CDD" id="cd09917">
    <property type="entry name" value="F-box_SF"/>
    <property type="match status" value="1"/>
</dbReference>
<dbReference type="HOGENOM" id="CLU_039742_0_0_1"/>